<protein>
    <recommendedName>
        <fullName evidence="2">Dit-like phage tail protein N-terminal domain-containing protein</fullName>
    </recommendedName>
</protein>
<feature type="compositionally biased region" description="Polar residues" evidence="1">
    <location>
        <begin position="223"/>
        <end position="237"/>
    </location>
</feature>
<evidence type="ECO:0000256" key="1">
    <source>
        <dbReference type="SAM" id="MobiDB-lite"/>
    </source>
</evidence>
<evidence type="ECO:0000313" key="4">
    <source>
        <dbReference type="EMBL" id="SUC32003.1"/>
    </source>
</evidence>
<dbReference type="InterPro" id="IPR048494">
    <property type="entry name" value="Dit-like_N"/>
</dbReference>
<sequence length="249" mass="26575">MDITSGMFTGRVAVVTRSIGDFELDCTVREEHTSSLRLTKNPVESGADIADHAILEPKSLTITGIVVGYEPPQPIKHLTGLDTDLMSEYPLPLELSAALGQAQSMLGSYLSIGAAVQEKAAKVLAPWYPDSVNASTDASPTLDRVGRAYEGLLALQKKGEPITVQTGIRLYTNMVITNISTSQDKPGSAEFTLTVEEIFIVENQTAQGLHPDLKGQPKKANKGRTQPVNKGGNSSLLNEGVRAIMGAKS</sequence>
<dbReference type="EMBL" id="UGTZ01000001">
    <property type="protein sequence ID" value="SUC32003.1"/>
    <property type="molecule type" value="Genomic_DNA"/>
</dbReference>
<proteinExistence type="predicted"/>
<accession>A0A379FUF9</accession>
<reference evidence="4 5" key="1">
    <citation type="submission" date="2018-06" db="EMBL/GenBank/DDBJ databases">
        <authorList>
            <consortium name="Pathogen Informatics"/>
            <person name="Doyle S."/>
        </authorList>
    </citation>
    <scope>NUCLEOTIDE SEQUENCE [LARGE SCALE GENOMIC DNA]</scope>
    <source>
        <strain evidence="4 5">NCTC11801</strain>
    </source>
</reference>
<evidence type="ECO:0000313" key="3">
    <source>
        <dbReference type="EMBL" id="SUC31940.1"/>
    </source>
</evidence>
<organism evidence="4 5">
    <name type="scientific">Providencia rettgeri</name>
    <dbReference type="NCBI Taxonomy" id="587"/>
    <lineage>
        <taxon>Bacteria</taxon>
        <taxon>Pseudomonadati</taxon>
        <taxon>Pseudomonadota</taxon>
        <taxon>Gammaproteobacteria</taxon>
        <taxon>Enterobacterales</taxon>
        <taxon>Morganellaceae</taxon>
        <taxon>Providencia</taxon>
    </lineage>
</organism>
<dbReference type="RefSeq" id="WP_115167483.1">
    <property type="nucleotide sequence ID" value="NZ_CP077317.1"/>
</dbReference>
<dbReference type="GeneID" id="93674909"/>
<dbReference type="AlphaFoldDB" id="A0A379FUF9"/>
<evidence type="ECO:0000259" key="2">
    <source>
        <dbReference type="Pfam" id="PF21821"/>
    </source>
</evidence>
<dbReference type="Proteomes" id="UP000254208">
    <property type="component" value="Unassembled WGS sequence"/>
</dbReference>
<dbReference type="Pfam" id="PF21821">
    <property type="entry name" value="Dit_like"/>
    <property type="match status" value="1"/>
</dbReference>
<evidence type="ECO:0000313" key="5">
    <source>
        <dbReference type="Proteomes" id="UP000254208"/>
    </source>
</evidence>
<dbReference type="EMBL" id="UGTZ01000001">
    <property type="protein sequence ID" value="SUC31940.1"/>
    <property type="molecule type" value="Genomic_DNA"/>
</dbReference>
<feature type="domain" description="Dit-like phage tail protein N-terminal" evidence="2">
    <location>
        <begin position="24"/>
        <end position="207"/>
    </location>
</feature>
<name>A0A379FUF9_PRORE</name>
<feature type="region of interest" description="Disordered" evidence="1">
    <location>
        <begin position="209"/>
        <end position="239"/>
    </location>
</feature>
<gene>
    <name evidence="3" type="ORF">NCTC11801_02913</name>
    <name evidence="4" type="ORF">NCTC11801_02976</name>
</gene>